<proteinExistence type="predicted"/>
<dbReference type="AlphaFoldDB" id="A0A4V2DDX4"/>
<name>A0A4V2DDX4_9SPHN</name>
<dbReference type="EMBL" id="SGIS01000001">
    <property type="protein sequence ID" value="RZF66498.1"/>
    <property type="molecule type" value="Genomic_DNA"/>
</dbReference>
<evidence type="ECO:0000313" key="2">
    <source>
        <dbReference type="Proteomes" id="UP000292085"/>
    </source>
</evidence>
<dbReference type="CDD" id="cd09627">
    <property type="entry name" value="DOMON_murB_like"/>
    <property type="match status" value="1"/>
</dbReference>
<gene>
    <name evidence="1" type="ORF">EWE75_01190</name>
</gene>
<comment type="caution">
    <text evidence="1">The sequence shown here is derived from an EMBL/GenBank/DDBJ whole genome shotgun (WGS) entry which is preliminary data.</text>
</comment>
<reference evidence="1 2" key="1">
    <citation type="submission" date="2019-02" db="EMBL/GenBank/DDBJ databases">
        <authorList>
            <person name="Li Y."/>
        </authorList>
    </citation>
    <scope>NUCLEOTIDE SEQUENCE [LARGE SCALE GENOMIC DNA]</scope>
    <source>
        <strain evidence="1 2">3-7</strain>
    </source>
</reference>
<dbReference type="OrthoDB" id="190583at2"/>
<accession>A0A4V2DDX4</accession>
<dbReference type="RefSeq" id="WP_130154852.1">
    <property type="nucleotide sequence ID" value="NZ_SGIS01000001.1"/>
</dbReference>
<keyword evidence="2" id="KW-1185">Reference proteome</keyword>
<dbReference type="Gene3D" id="2.60.40.1190">
    <property type="match status" value="1"/>
</dbReference>
<sequence length="129" mass="14604">MAGRTDELWRHGCLEVFLAGEGDSYLEINLAPTERWAAYAFDRYRDGMRNAEVSIAKMHWTPRLALSIPRYEMSAVMRLPAEMRGVIWRLNITAVIEAKDGSKSYWALAHPPGAPDFHNRDGFVAILPA</sequence>
<protein>
    <submittedName>
        <fullName evidence="1">DOMON-like domain-containing protein</fullName>
    </submittedName>
</protein>
<evidence type="ECO:0000313" key="1">
    <source>
        <dbReference type="EMBL" id="RZF66498.1"/>
    </source>
</evidence>
<dbReference type="Proteomes" id="UP000292085">
    <property type="component" value="Unassembled WGS sequence"/>
</dbReference>
<organism evidence="1 2">
    <name type="scientific">Sphingomonas populi</name>
    <dbReference type="NCBI Taxonomy" id="2484750"/>
    <lineage>
        <taxon>Bacteria</taxon>
        <taxon>Pseudomonadati</taxon>
        <taxon>Pseudomonadota</taxon>
        <taxon>Alphaproteobacteria</taxon>
        <taxon>Sphingomonadales</taxon>
        <taxon>Sphingomonadaceae</taxon>
        <taxon>Sphingomonas</taxon>
    </lineage>
</organism>